<dbReference type="InterPro" id="IPR050396">
    <property type="entry name" value="Glycosyltr_51/Transpeptidase"/>
</dbReference>
<protein>
    <submittedName>
        <fullName evidence="17">Membrane peptidoglycan carboxypeptidase</fullName>
    </submittedName>
</protein>
<evidence type="ECO:0000256" key="15">
    <source>
        <dbReference type="SAM" id="Phobius"/>
    </source>
</evidence>
<comment type="similarity">
    <text evidence="1">In the C-terminal section; belongs to the transpeptidase family.</text>
</comment>
<keyword evidence="9" id="KW-0573">Peptidoglycan synthesis</keyword>
<comment type="similarity">
    <text evidence="2">In the N-terminal section; belongs to the glycosyltransferase 51 family.</text>
</comment>
<evidence type="ECO:0000256" key="10">
    <source>
        <dbReference type="ARBA" id="ARBA00023268"/>
    </source>
</evidence>
<dbReference type="InterPro" id="IPR036950">
    <property type="entry name" value="PBP_transglycosylase"/>
</dbReference>
<dbReference type="FunFam" id="1.10.3810.10:FF:000001">
    <property type="entry name" value="Penicillin-binding protein 1A"/>
    <property type="match status" value="1"/>
</dbReference>
<dbReference type="GO" id="GO:0008360">
    <property type="term" value="P:regulation of cell shape"/>
    <property type="evidence" value="ECO:0007669"/>
    <property type="project" value="UniProtKB-KW"/>
</dbReference>
<keyword evidence="5" id="KW-0328">Glycosyltransferase</keyword>
<keyword evidence="8" id="KW-0133">Cell shape</keyword>
<keyword evidence="7" id="KW-0378">Hydrolase</keyword>
<evidence type="ECO:0000256" key="13">
    <source>
        <dbReference type="ARBA" id="ARBA00049902"/>
    </source>
</evidence>
<dbReference type="CDD" id="cd06577">
    <property type="entry name" value="PASTA_pknB"/>
    <property type="match status" value="1"/>
</dbReference>
<dbReference type="Pfam" id="PF00905">
    <property type="entry name" value="Transpeptidase"/>
    <property type="match status" value="1"/>
</dbReference>
<evidence type="ECO:0000256" key="9">
    <source>
        <dbReference type="ARBA" id="ARBA00022984"/>
    </source>
</evidence>
<dbReference type="GO" id="GO:0008955">
    <property type="term" value="F:peptidoglycan glycosyltransferase activity"/>
    <property type="evidence" value="ECO:0007669"/>
    <property type="project" value="UniProtKB-EC"/>
</dbReference>
<feature type="region of interest" description="Disordered" evidence="14">
    <location>
        <begin position="759"/>
        <end position="800"/>
    </location>
</feature>
<evidence type="ECO:0000256" key="3">
    <source>
        <dbReference type="ARBA" id="ARBA00022645"/>
    </source>
</evidence>
<evidence type="ECO:0000256" key="7">
    <source>
        <dbReference type="ARBA" id="ARBA00022801"/>
    </source>
</evidence>
<keyword evidence="10" id="KW-0511">Multifunctional enzyme</keyword>
<keyword evidence="6" id="KW-0808">Transferase</keyword>
<dbReference type="InterPro" id="IPR005543">
    <property type="entry name" value="PASTA_dom"/>
</dbReference>
<dbReference type="PANTHER" id="PTHR32282">
    <property type="entry name" value="BINDING PROTEIN TRANSPEPTIDASE, PUTATIVE-RELATED"/>
    <property type="match status" value="1"/>
</dbReference>
<evidence type="ECO:0000256" key="8">
    <source>
        <dbReference type="ARBA" id="ARBA00022960"/>
    </source>
</evidence>
<gene>
    <name evidence="17" type="ORF">BJZ21_003727</name>
</gene>
<evidence type="ECO:0000256" key="1">
    <source>
        <dbReference type="ARBA" id="ARBA00007090"/>
    </source>
</evidence>
<dbReference type="GO" id="GO:0009002">
    <property type="term" value="F:serine-type D-Ala-D-Ala carboxypeptidase activity"/>
    <property type="evidence" value="ECO:0007669"/>
    <property type="project" value="UniProtKB-EC"/>
</dbReference>
<dbReference type="InterPro" id="IPR012338">
    <property type="entry name" value="Beta-lactam/transpept-like"/>
</dbReference>
<keyword evidence="15" id="KW-1133">Transmembrane helix</keyword>
<evidence type="ECO:0000256" key="11">
    <source>
        <dbReference type="ARBA" id="ARBA00023316"/>
    </source>
</evidence>
<dbReference type="Pfam" id="PF00912">
    <property type="entry name" value="Transgly"/>
    <property type="match status" value="1"/>
</dbReference>
<name>A0A7Y9JDV4_9ACTN</name>
<dbReference type="GO" id="GO:0006508">
    <property type="term" value="P:proteolysis"/>
    <property type="evidence" value="ECO:0007669"/>
    <property type="project" value="UniProtKB-KW"/>
</dbReference>
<dbReference type="AlphaFoldDB" id="A0A7Y9JDV4"/>
<feature type="domain" description="PASTA" evidence="16">
    <location>
        <begin position="696"/>
        <end position="761"/>
    </location>
</feature>
<dbReference type="PROSITE" id="PS51178">
    <property type="entry name" value="PASTA"/>
    <property type="match status" value="1"/>
</dbReference>
<dbReference type="Pfam" id="PF03793">
    <property type="entry name" value="PASTA"/>
    <property type="match status" value="1"/>
</dbReference>
<dbReference type="GO" id="GO:0009252">
    <property type="term" value="P:peptidoglycan biosynthetic process"/>
    <property type="evidence" value="ECO:0007669"/>
    <property type="project" value="UniProtKB-KW"/>
</dbReference>
<comment type="caution">
    <text evidence="17">The sequence shown here is derived from an EMBL/GenBank/DDBJ whole genome shotgun (WGS) entry which is preliminary data.</text>
</comment>
<proteinExistence type="inferred from homology"/>
<feature type="transmembrane region" description="Helical" evidence="15">
    <location>
        <begin position="21"/>
        <end position="51"/>
    </location>
</feature>
<comment type="catalytic activity">
    <reaction evidence="12">
        <text>Preferential cleavage: (Ac)2-L-Lys-D-Ala-|-D-Ala. Also transpeptidation of peptidyl-alanyl moieties that are N-acyl substituents of D-alanine.</text>
        <dbReference type="EC" id="3.4.16.4"/>
    </reaction>
</comment>
<comment type="catalytic activity">
    <reaction evidence="13">
        <text>[GlcNAc-(1-&gt;4)-Mur2Ac(oyl-L-Ala-gamma-D-Glu-L-Lys-D-Ala-D-Ala)](n)-di-trans,octa-cis-undecaprenyl diphosphate + beta-D-GlcNAc-(1-&gt;4)-Mur2Ac(oyl-L-Ala-gamma-D-Glu-L-Lys-D-Ala-D-Ala)-di-trans,octa-cis-undecaprenyl diphosphate = [GlcNAc-(1-&gt;4)-Mur2Ac(oyl-L-Ala-gamma-D-Glu-L-Lys-D-Ala-D-Ala)](n+1)-di-trans,octa-cis-undecaprenyl diphosphate + di-trans,octa-cis-undecaprenyl diphosphate + H(+)</text>
        <dbReference type="Rhea" id="RHEA:23708"/>
        <dbReference type="Rhea" id="RHEA-COMP:9602"/>
        <dbReference type="Rhea" id="RHEA-COMP:9603"/>
        <dbReference type="ChEBI" id="CHEBI:15378"/>
        <dbReference type="ChEBI" id="CHEBI:58405"/>
        <dbReference type="ChEBI" id="CHEBI:60033"/>
        <dbReference type="ChEBI" id="CHEBI:78435"/>
        <dbReference type="EC" id="2.4.99.28"/>
    </reaction>
</comment>
<dbReference type="InterPro" id="IPR001460">
    <property type="entry name" value="PCN-bd_Tpept"/>
</dbReference>
<dbReference type="InterPro" id="IPR023346">
    <property type="entry name" value="Lysozyme-like_dom_sf"/>
</dbReference>
<evidence type="ECO:0000256" key="12">
    <source>
        <dbReference type="ARBA" id="ARBA00034000"/>
    </source>
</evidence>
<dbReference type="GO" id="GO:0008658">
    <property type="term" value="F:penicillin binding"/>
    <property type="evidence" value="ECO:0007669"/>
    <property type="project" value="InterPro"/>
</dbReference>
<dbReference type="RefSeq" id="WP_179665140.1">
    <property type="nucleotide sequence ID" value="NZ_JACCBG010000001.1"/>
</dbReference>
<feature type="compositionally biased region" description="Gly residues" evidence="14">
    <location>
        <begin position="770"/>
        <end position="800"/>
    </location>
</feature>
<keyword evidence="15" id="KW-0812">Transmembrane</keyword>
<accession>A0A7Y9JDV4</accession>
<evidence type="ECO:0000256" key="2">
    <source>
        <dbReference type="ARBA" id="ARBA00007739"/>
    </source>
</evidence>
<evidence type="ECO:0000313" key="18">
    <source>
        <dbReference type="Proteomes" id="UP000535511"/>
    </source>
</evidence>
<evidence type="ECO:0000256" key="5">
    <source>
        <dbReference type="ARBA" id="ARBA00022676"/>
    </source>
</evidence>
<organism evidence="17 18">
    <name type="scientific">Nocardioides panaciterrulae</name>
    <dbReference type="NCBI Taxonomy" id="661492"/>
    <lineage>
        <taxon>Bacteria</taxon>
        <taxon>Bacillati</taxon>
        <taxon>Actinomycetota</taxon>
        <taxon>Actinomycetes</taxon>
        <taxon>Propionibacteriales</taxon>
        <taxon>Nocardioidaceae</taxon>
        <taxon>Nocardioides</taxon>
    </lineage>
</organism>
<keyword evidence="4" id="KW-0645">Protease</keyword>
<evidence type="ECO:0000256" key="4">
    <source>
        <dbReference type="ARBA" id="ARBA00022670"/>
    </source>
</evidence>
<keyword evidence="15" id="KW-0472">Membrane</keyword>
<keyword evidence="3 17" id="KW-0121">Carboxypeptidase</keyword>
<evidence type="ECO:0000256" key="6">
    <source>
        <dbReference type="ARBA" id="ARBA00022679"/>
    </source>
</evidence>
<keyword evidence="18" id="KW-1185">Reference proteome</keyword>
<evidence type="ECO:0000259" key="16">
    <source>
        <dbReference type="PROSITE" id="PS51178"/>
    </source>
</evidence>
<dbReference type="GO" id="GO:0030288">
    <property type="term" value="C:outer membrane-bounded periplasmic space"/>
    <property type="evidence" value="ECO:0007669"/>
    <property type="project" value="TreeGrafter"/>
</dbReference>
<evidence type="ECO:0000256" key="14">
    <source>
        <dbReference type="SAM" id="MobiDB-lite"/>
    </source>
</evidence>
<reference evidence="17 18" key="1">
    <citation type="submission" date="2020-07" db="EMBL/GenBank/DDBJ databases">
        <title>Sequencing the genomes of 1000 actinobacteria strains.</title>
        <authorList>
            <person name="Klenk H.-P."/>
        </authorList>
    </citation>
    <scope>NUCLEOTIDE SEQUENCE [LARGE SCALE GENOMIC DNA]</scope>
    <source>
        <strain evidence="17 18">DSM 21350</strain>
    </source>
</reference>
<sequence>MSSPRSTPPGERLTAGRVASHLGVMLAVAAVLGVVVAGLAIPFAGVVGLGARDVARTMDNLPESLKTEALPQKTKIVDSKGNIIATLYDENRVSVPLSQISRTMVKSIVAIEDYRFYQHGALDLKGTLRALVTNQANNGVVQGGSSITQQMVKLTLLNQAHTKAEQKAATADTYARKLRELRYAIAFEQNYSKDWILERYLNIAYFGDGAYGIQSAARHYFDVNAKDLDLRQSALLAGLVKNPTGYDPTNYPDRAIERRNVVLDRMAELNVITQAKAEKIKKQSLGLHTTPSRNGCVYSRAPFFCGYTLSYLMRDKALGKTEEARKKLLYSGGLTIRTTVDLRDQAAADKSVQAHVGPTDQAIGALAMVEPRTGDVKAIAQSRPMGNDKAHGETYLNYVVPQKYGHSAGFQAGSTFKAFVLSAAIVQHIPLSTEIHSPPTITLPMNSFADCGGHNYPSTGVWTVHNSTDSGTFNAYQGTRLSVNTFFAQLEQKTGLCMPYRLAKQMGIELTDPAHERVPSFTLGVPSTSPLEMAEAYATFAGRGLHCDSRPVTEIDDSAGNTLKRYPSKCQQVIPASAADAVNDVLRGVQEPGGFGYDAGISLNQPSAGKTGTINDNMAVWFNGYTPTLSTASMIAGANSVGHWISLNGQTLKGGYVATAHGSTTAGPMWGDAMKVIQQWLPDTDFVKPSAKDVAGVQTAVPSTAGMSLTQAQQVLQDAGFQTLLGGYRDSTQPLDTVAYTSPAAGSLYGSGSTVTIYQSTGHVAPPPGGGGNGGGGNGGGGNGGGGNNGHGNGGGHGGH</sequence>
<dbReference type="Proteomes" id="UP000535511">
    <property type="component" value="Unassembled WGS sequence"/>
</dbReference>
<dbReference type="SUPFAM" id="SSF56601">
    <property type="entry name" value="beta-lactamase/transpeptidase-like"/>
    <property type="match status" value="1"/>
</dbReference>
<dbReference type="Gene3D" id="3.40.710.10">
    <property type="entry name" value="DD-peptidase/beta-lactamase superfamily"/>
    <property type="match status" value="1"/>
</dbReference>
<dbReference type="EMBL" id="JACCBG010000001">
    <property type="protein sequence ID" value="NYD43644.1"/>
    <property type="molecule type" value="Genomic_DNA"/>
</dbReference>
<dbReference type="InterPro" id="IPR001264">
    <property type="entry name" value="Glyco_trans_51"/>
</dbReference>
<dbReference type="Gene3D" id="1.10.3810.10">
    <property type="entry name" value="Biosynthetic peptidoglycan transglycosylase-like"/>
    <property type="match status" value="1"/>
</dbReference>
<evidence type="ECO:0000313" key="17">
    <source>
        <dbReference type="EMBL" id="NYD43644.1"/>
    </source>
</evidence>
<dbReference type="Gene3D" id="3.30.10.20">
    <property type="match status" value="1"/>
</dbReference>
<dbReference type="SUPFAM" id="SSF53955">
    <property type="entry name" value="Lysozyme-like"/>
    <property type="match status" value="1"/>
</dbReference>
<keyword evidence="11" id="KW-0961">Cell wall biogenesis/degradation</keyword>
<dbReference type="SMART" id="SM00740">
    <property type="entry name" value="PASTA"/>
    <property type="match status" value="1"/>
</dbReference>
<dbReference type="PANTHER" id="PTHR32282:SF33">
    <property type="entry name" value="PEPTIDOGLYCAN GLYCOSYLTRANSFERASE"/>
    <property type="match status" value="1"/>
</dbReference>
<dbReference type="GO" id="GO:0071555">
    <property type="term" value="P:cell wall organization"/>
    <property type="evidence" value="ECO:0007669"/>
    <property type="project" value="UniProtKB-KW"/>
</dbReference>